<evidence type="ECO:0000259" key="7">
    <source>
        <dbReference type="PROSITE" id="PS50109"/>
    </source>
</evidence>
<evidence type="ECO:0000256" key="2">
    <source>
        <dbReference type="ARBA" id="ARBA00012438"/>
    </source>
</evidence>
<keyword evidence="6" id="KW-1133">Transmembrane helix</keyword>
<dbReference type="Gene3D" id="1.10.287.130">
    <property type="match status" value="1"/>
</dbReference>
<dbReference type="SUPFAM" id="SSF55874">
    <property type="entry name" value="ATPase domain of HSP90 chaperone/DNA topoisomerase II/histidine kinase"/>
    <property type="match status" value="1"/>
</dbReference>
<feature type="domain" description="CHASE" evidence="8">
    <location>
        <begin position="108"/>
        <end position="241"/>
    </location>
</feature>
<dbReference type="EC" id="2.7.13.3" evidence="2"/>
<name>A0AAU9EKA0_9FIRM</name>
<dbReference type="CDD" id="cd00082">
    <property type="entry name" value="HisKA"/>
    <property type="match status" value="1"/>
</dbReference>
<accession>A0AAU9EKA0</accession>
<dbReference type="PROSITE" id="PS50109">
    <property type="entry name" value="HIS_KIN"/>
    <property type="match status" value="1"/>
</dbReference>
<evidence type="ECO:0000256" key="4">
    <source>
        <dbReference type="ARBA" id="ARBA00022777"/>
    </source>
</evidence>
<dbReference type="InterPro" id="IPR036890">
    <property type="entry name" value="HATPase_C_sf"/>
</dbReference>
<dbReference type="SMART" id="SM01079">
    <property type="entry name" value="CHASE"/>
    <property type="match status" value="1"/>
</dbReference>
<dbReference type="Gene3D" id="3.30.565.10">
    <property type="entry name" value="Histidine kinase-like ATPase, C-terminal domain"/>
    <property type="match status" value="1"/>
</dbReference>
<dbReference type="GO" id="GO:0000155">
    <property type="term" value="F:phosphorelay sensor kinase activity"/>
    <property type="evidence" value="ECO:0007669"/>
    <property type="project" value="InterPro"/>
</dbReference>
<evidence type="ECO:0000256" key="1">
    <source>
        <dbReference type="ARBA" id="ARBA00000085"/>
    </source>
</evidence>
<evidence type="ECO:0000256" key="5">
    <source>
        <dbReference type="ARBA" id="ARBA00023012"/>
    </source>
</evidence>
<proteinExistence type="predicted"/>
<dbReference type="EMBL" id="AP028654">
    <property type="protein sequence ID" value="BEP30018.1"/>
    <property type="molecule type" value="Genomic_DNA"/>
</dbReference>
<dbReference type="PROSITE" id="PS50839">
    <property type="entry name" value="CHASE"/>
    <property type="match status" value="1"/>
</dbReference>
<dbReference type="SUPFAM" id="SSF47384">
    <property type="entry name" value="Homodimeric domain of signal transducing histidine kinase"/>
    <property type="match status" value="1"/>
</dbReference>
<dbReference type="InterPro" id="IPR003661">
    <property type="entry name" value="HisK_dim/P_dom"/>
</dbReference>
<dbReference type="Proteomes" id="UP001321786">
    <property type="component" value="Chromosome"/>
</dbReference>
<dbReference type="InterPro" id="IPR006189">
    <property type="entry name" value="CHASE_dom"/>
</dbReference>
<keyword evidence="6" id="KW-0812">Transmembrane</keyword>
<dbReference type="InterPro" id="IPR003594">
    <property type="entry name" value="HATPase_dom"/>
</dbReference>
<dbReference type="AlphaFoldDB" id="A0AAU9EKA0"/>
<dbReference type="Pfam" id="PF03924">
    <property type="entry name" value="CHASE"/>
    <property type="match status" value="1"/>
</dbReference>
<keyword evidence="6" id="KW-0472">Membrane</keyword>
<dbReference type="PANTHER" id="PTHR43065">
    <property type="entry name" value="SENSOR HISTIDINE KINASE"/>
    <property type="match status" value="1"/>
</dbReference>
<dbReference type="KEGG" id="hprf:HLPR_23490"/>
<dbReference type="RefSeq" id="WP_338535621.1">
    <property type="nucleotide sequence ID" value="NZ_AP028654.1"/>
</dbReference>
<evidence type="ECO:0000256" key="3">
    <source>
        <dbReference type="ARBA" id="ARBA00022553"/>
    </source>
</evidence>
<dbReference type="InterPro" id="IPR036097">
    <property type="entry name" value="HisK_dim/P_sf"/>
</dbReference>
<gene>
    <name evidence="9" type="ORF">HLPR_23490</name>
</gene>
<comment type="catalytic activity">
    <reaction evidence="1">
        <text>ATP + protein L-histidine = ADP + protein N-phospho-L-histidine.</text>
        <dbReference type="EC" id="2.7.13.3"/>
    </reaction>
</comment>
<keyword evidence="3" id="KW-0597">Phosphoprotein</keyword>
<dbReference type="Pfam" id="PF02518">
    <property type="entry name" value="HATPase_c"/>
    <property type="match status" value="1"/>
</dbReference>
<evidence type="ECO:0000259" key="8">
    <source>
        <dbReference type="PROSITE" id="PS50839"/>
    </source>
</evidence>
<reference evidence="9 10" key="1">
    <citation type="submission" date="2023-08" db="EMBL/GenBank/DDBJ databases">
        <title>Helicovermis profunda gen. nov., sp. nov., a novel mesophilic, fermentative bacterium within the Bacillota from a deep-sea hydrothermal vent chimney.</title>
        <authorList>
            <person name="Miyazaki U."/>
            <person name="Mizutani D."/>
            <person name="Hashimoto Y."/>
            <person name="Tame A."/>
            <person name="Sawayama S."/>
            <person name="Miyazaki J."/>
            <person name="Takai K."/>
            <person name="Nakagawa S."/>
        </authorList>
    </citation>
    <scope>NUCLEOTIDE SEQUENCE [LARGE SCALE GENOMIC DNA]</scope>
    <source>
        <strain evidence="9 10">S502</strain>
    </source>
</reference>
<sequence>MKIQNKRRILIVATAFVFILGMFLYSANIEYKRSIAEQKRLLQNQMLTLSAKVNQAVNQSIRNARGLIAYVKMNPDINQNEFNEFSKNLLPKSDKIISHLTLVKGTTIKFVYPLKGNENAIGIDLAKVDSQSEDILKIKNQKISMLVGPVDLVQGGKGLINRMPIVLSDGTYWGQLSLVIKYNEMLNISGISEFSKKNNIKIEQIQNNENLESVIYSNVSSFKETPIETKVNVETGMWKISAEFKDGYNGKTTIFYFLIILGLIFSIIISYSINNILISNIKLKKLVDERTKDINIVNANLEKSLSELKLTQKELIIREKLAALGELVAGVAHEMNTPLGICITLNSYMEDISSKINKNFCEKNLKKSELSDYIRDIVDSTEIMQTNLEKTSKLVVGFKRLSTDQNTEEKRVINIKDYINKIINALSPIVEKNGCKVDIDIENNLVFETYPGIISQIITNLITNSISHGFDNKVNGKIFIKIRRLNKNIIIDFYDNGKGIDSQYKDKIFNPFFTTRRNEGNIGLGMHIVFNLVNQKLKGTIKLVDNEGKGVHFEIIFPDKIVDK</sequence>
<organism evidence="9 10">
    <name type="scientific">Helicovermis profundi</name>
    <dbReference type="NCBI Taxonomy" id="3065157"/>
    <lineage>
        <taxon>Bacteria</taxon>
        <taxon>Bacillati</taxon>
        <taxon>Bacillota</taxon>
        <taxon>Clostridia</taxon>
        <taxon>Helicovermis</taxon>
    </lineage>
</organism>
<keyword evidence="4" id="KW-0808">Transferase</keyword>
<protein>
    <recommendedName>
        <fullName evidence="2">histidine kinase</fullName>
        <ecNumber evidence="2">2.7.13.3</ecNumber>
    </recommendedName>
</protein>
<dbReference type="SMART" id="SM00387">
    <property type="entry name" value="HATPase_c"/>
    <property type="match status" value="1"/>
</dbReference>
<evidence type="ECO:0000256" key="6">
    <source>
        <dbReference type="SAM" id="Phobius"/>
    </source>
</evidence>
<evidence type="ECO:0000313" key="10">
    <source>
        <dbReference type="Proteomes" id="UP001321786"/>
    </source>
</evidence>
<feature type="transmembrane region" description="Helical" evidence="6">
    <location>
        <begin position="254"/>
        <end position="277"/>
    </location>
</feature>
<dbReference type="InterPro" id="IPR004358">
    <property type="entry name" value="Sig_transdc_His_kin-like_C"/>
</dbReference>
<keyword evidence="10" id="KW-1185">Reference proteome</keyword>
<dbReference type="InterPro" id="IPR005467">
    <property type="entry name" value="His_kinase_dom"/>
</dbReference>
<evidence type="ECO:0000313" key="9">
    <source>
        <dbReference type="EMBL" id="BEP30018.1"/>
    </source>
</evidence>
<keyword evidence="4" id="KW-0418">Kinase</keyword>
<dbReference type="PANTHER" id="PTHR43065:SF47">
    <property type="match status" value="1"/>
</dbReference>
<feature type="domain" description="Histidine kinase" evidence="7">
    <location>
        <begin position="330"/>
        <end position="561"/>
    </location>
</feature>
<keyword evidence="5" id="KW-0902">Two-component regulatory system</keyword>
<dbReference type="PRINTS" id="PR00344">
    <property type="entry name" value="BCTRLSENSOR"/>
</dbReference>